<accession>A0ABV7PXU6</accession>
<keyword evidence="2" id="KW-1185">Reference proteome</keyword>
<dbReference type="EMBL" id="JBHRWO010000010">
    <property type="protein sequence ID" value="MFC3493431.1"/>
    <property type="molecule type" value="Genomic_DNA"/>
</dbReference>
<name>A0ABV7PXU6_9ACTN</name>
<evidence type="ECO:0008006" key="3">
    <source>
        <dbReference type="Google" id="ProtNLM"/>
    </source>
</evidence>
<proteinExistence type="predicted"/>
<evidence type="ECO:0000313" key="1">
    <source>
        <dbReference type="EMBL" id="MFC3493431.1"/>
    </source>
</evidence>
<reference evidence="2" key="1">
    <citation type="journal article" date="2019" name="Int. J. Syst. Evol. Microbiol.">
        <title>The Global Catalogue of Microorganisms (GCM) 10K type strain sequencing project: providing services to taxonomists for standard genome sequencing and annotation.</title>
        <authorList>
            <consortium name="The Broad Institute Genomics Platform"/>
            <consortium name="The Broad Institute Genome Sequencing Center for Infectious Disease"/>
            <person name="Wu L."/>
            <person name="Ma J."/>
        </authorList>
    </citation>
    <scope>NUCLEOTIDE SEQUENCE [LARGE SCALE GENOMIC DNA]</scope>
    <source>
        <strain evidence="2">CGMCC 4.7396</strain>
    </source>
</reference>
<sequence length="370" mass="38228">MTGLMDDVAQRLTLAGTAVLAVAWLAWPSPDRPETASVPENMPTVWETWDAEPVELPGVIDGAAWTPISVLEHPDPDAQALLGADEAGNLLYVEQPAEGEAAVEVVAEPGGVPGVVAAAATEDRLAWLQSVPDAQGRVVSELWTAERGADGRPGEAALLTADTGDVITAGSAYDLQFAAEGLHWLSTARGDSLVTEHRSIAVAGGAVEIVGHRGAWQAAAWPWLASAGSDSLGGAQLVRTDTGAGVKVFSGSDELTLCSATWCRLIVTGDDGSRVDLARPDGSGRVTVAEGFASAVSPDVGLIDRFEPLAESKAATGDGTTVTLFDLEAQADYLVASSAGEAGADARCLWWSTGTGELLVWHVLDLTDLA</sequence>
<evidence type="ECO:0000313" key="2">
    <source>
        <dbReference type="Proteomes" id="UP001595712"/>
    </source>
</evidence>
<dbReference type="RefSeq" id="WP_387975770.1">
    <property type="nucleotide sequence ID" value="NZ_JBHRWO010000010.1"/>
</dbReference>
<organism evidence="1 2">
    <name type="scientific">Glycomyces rhizosphaerae</name>
    <dbReference type="NCBI Taxonomy" id="2054422"/>
    <lineage>
        <taxon>Bacteria</taxon>
        <taxon>Bacillati</taxon>
        <taxon>Actinomycetota</taxon>
        <taxon>Actinomycetes</taxon>
        <taxon>Glycomycetales</taxon>
        <taxon>Glycomycetaceae</taxon>
        <taxon>Glycomyces</taxon>
    </lineage>
</organism>
<gene>
    <name evidence="1" type="ORF">ACFO8M_13170</name>
</gene>
<comment type="caution">
    <text evidence="1">The sequence shown here is derived from an EMBL/GenBank/DDBJ whole genome shotgun (WGS) entry which is preliminary data.</text>
</comment>
<dbReference type="Proteomes" id="UP001595712">
    <property type="component" value="Unassembled WGS sequence"/>
</dbReference>
<protein>
    <recommendedName>
        <fullName evidence="3">WD40 repeat domain-containing protein</fullName>
    </recommendedName>
</protein>